<proteinExistence type="predicted"/>
<keyword evidence="1" id="KW-0812">Transmembrane</keyword>
<evidence type="ECO:0000256" key="1">
    <source>
        <dbReference type="SAM" id="Phobius"/>
    </source>
</evidence>
<keyword evidence="3" id="KW-1185">Reference proteome</keyword>
<dbReference type="AlphaFoldDB" id="A0A0V1H8M3"/>
<keyword evidence="1" id="KW-1133">Transmembrane helix</keyword>
<protein>
    <submittedName>
        <fullName evidence="2">Uncharacterized protein</fullName>
    </submittedName>
</protein>
<keyword evidence="1" id="KW-0472">Membrane</keyword>
<sequence>MDWYTDPHKKRRQRIFAVRIERTHHGGIRHQLNLAGYELVYILCKSTAATHAILQLDKLDHFLNINPIITNYFEVLIFVLLEMFSVIKYKRAGLADKKKS</sequence>
<evidence type="ECO:0000313" key="3">
    <source>
        <dbReference type="Proteomes" id="UP000055024"/>
    </source>
</evidence>
<dbReference type="Proteomes" id="UP000055024">
    <property type="component" value="Unassembled WGS sequence"/>
</dbReference>
<comment type="caution">
    <text evidence="2">The sequence shown here is derived from an EMBL/GenBank/DDBJ whole genome shotgun (WGS) entry which is preliminary data.</text>
</comment>
<reference evidence="2 3" key="1">
    <citation type="submission" date="2015-01" db="EMBL/GenBank/DDBJ databases">
        <title>Evolution of Trichinella species and genotypes.</title>
        <authorList>
            <person name="Korhonen P.K."/>
            <person name="Edoardo P."/>
            <person name="Giuseppe L.R."/>
            <person name="Gasser R.B."/>
        </authorList>
    </citation>
    <scope>NUCLEOTIDE SEQUENCE [LARGE SCALE GENOMIC DNA]</scope>
    <source>
        <strain evidence="2">ISS1029</strain>
    </source>
</reference>
<gene>
    <name evidence="2" type="ORF">T11_6054</name>
</gene>
<evidence type="ECO:0000313" key="2">
    <source>
        <dbReference type="EMBL" id="KRZ06668.1"/>
    </source>
</evidence>
<accession>A0A0V1H8M3</accession>
<name>A0A0V1H8M3_9BILA</name>
<dbReference type="EMBL" id="JYDP01000115">
    <property type="protein sequence ID" value="KRZ06668.1"/>
    <property type="molecule type" value="Genomic_DNA"/>
</dbReference>
<feature type="transmembrane region" description="Helical" evidence="1">
    <location>
        <begin position="69"/>
        <end position="89"/>
    </location>
</feature>
<organism evidence="2 3">
    <name type="scientific">Trichinella zimbabwensis</name>
    <dbReference type="NCBI Taxonomy" id="268475"/>
    <lineage>
        <taxon>Eukaryota</taxon>
        <taxon>Metazoa</taxon>
        <taxon>Ecdysozoa</taxon>
        <taxon>Nematoda</taxon>
        <taxon>Enoplea</taxon>
        <taxon>Dorylaimia</taxon>
        <taxon>Trichinellida</taxon>
        <taxon>Trichinellidae</taxon>
        <taxon>Trichinella</taxon>
    </lineage>
</organism>